<sequence>MASKQQNHHDTGYKELFSHPEFVQQLIEGFVPAEIAQLMDFTTLKNHSGHYITPLFEEKIEDVVWSVEVTWEGVTQDVYLYILLEFQSAVDRTMPIRLMHYVACFYSELLKKKTITPGQGLPPVFPVVLYNGSQRWTAPLDIFEMITPEPPGFLQVYQPHLRYYLVEESRYTDEQLGLVQTPLSGVFSVENAGESWETLQRAVDRIVAIIQADPNKDRVDKVVTRWIKRHLYRLEADINLDQLNSLVEDKDMLAENLENLVQKERQIGRQEAEQRIREAEQRIREAEQRALESKRNAARKLITLTEMNDQLIAEIEELPIEEVEKLRAETQY</sequence>
<dbReference type="PANTHER" id="PTHR34611">
    <property type="match status" value="1"/>
</dbReference>
<keyword evidence="4" id="KW-1185">Reference proteome</keyword>
<keyword evidence="1" id="KW-0175">Coiled coil</keyword>
<evidence type="ECO:0000313" key="3">
    <source>
        <dbReference type="EMBL" id="MCL7928583.1"/>
    </source>
</evidence>
<reference evidence="3" key="1">
    <citation type="submission" date="2022-05" db="EMBL/GenBank/DDBJ databases">
        <title>Halomonas geminus sp. nov. and Halomonas llamarensis sp. nov. isolated from high-altitude salars of the Atacama Desert.</title>
        <authorList>
            <person name="Hintersatz C."/>
            <person name="Rojas L.A."/>
            <person name="Wei T.-S."/>
            <person name="Kutschke S."/>
            <person name="Lehmann F."/>
            <person name="Jain R."/>
            <person name="Pollmann K."/>
        </authorList>
    </citation>
    <scope>NUCLEOTIDE SEQUENCE</scope>
    <source>
        <strain evidence="3">ATCHA</strain>
    </source>
</reference>
<dbReference type="InterPro" id="IPR006842">
    <property type="entry name" value="Transposase_31"/>
</dbReference>
<evidence type="ECO:0000256" key="1">
    <source>
        <dbReference type="SAM" id="Coils"/>
    </source>
</evidence>
<dbReference type="Pfam" id="PF04754">
    <property type="entry name" value="Transposase_31"/>
    <property type="match status" value="1"/>
</dbReference>
<comment type="caution">
    <text evidence="3">The sequence shown here is derived from an EMBL/GenBank/DDBJ whole genome shotgun (WGS) entry which is preliminary data.</text>
</comment>
<evidence type="ECO:0000259" key="2">
    <source>
        <dbReference type="Pfam" id="PF04754"/>
    </source>
</evidence>
<dbReference type="PANTHER" id="PTHR34611:SF2">
    <property type="entry name" value="INACTIVE RECOMBINATION-PROMOTING NUCLEASE-LIKE PROTEIN RPNE-RELATED"/>
    <property type="match status" value="1"/>
</dbReference>
<evidence type="ECO:0000313" key="4">
    <source>
        <dbReference type="Proteomes" id="UP001165308"/>
    </source>
</evidence>
<dbReference type="InterPro" id="IPR051699">
    <property type="entry name" value="Rpn/YhgA-like_nuclease"/>
</dbReference>
<feature type="coiled-coil region" evidence="1">
    <location>
        <begin position="240"/>
        <end position="296"/>
    </location>
</feature>
<feature type="domain" description="Transposase (putative) YhgA-like" evidence="2">
    <location>
        <begin position="7"/>
        <end position="176"/>
    </location>
</feature>
<dbReference type="Proteomes" id="UP001165308">
    <property type="component" value="Unassembled WGS sequence"/>
</dbReference>
<name>A0ABT0SLA1_9GAMM</name>
<dbReference type="RefSeq" id="WP_250079163.1">
    <property type="nucleotide sequence ID" value="NZ_JAMJPJ010000001.1"/>
</dbReference>
<gene>
    <name evidence="3" type="ORF">M8006_01090</name>
</gene>
<organism evidence="3 4">
    <name type="scientific">Halomonas llamarensis</name>
    <dbReference type="NCBI Taxonomy" id="2945104"/>
    <lineage>
        <taxon>Bacteria</taxon>
        <taxon>Pseudomonadati</taxon>
        <taxon>Pseudomonadota</taxon>
        <taxon>Gammaproteobacteria</taxon>
        <taxon>Oceanospirillales</taxon>
        <taxon>Halomonadaceae</taxon>
        <taxon>Halomonas</taxon>
    </lineage>
</organism>
<proteinExistence type="predicted"/>
<dbReference type="EMBL" id="JAMJPJ010000001">
    <property type="protein sequence ID" value="MCL7928583.1"/>
    <property type="molecule type" value="Genomic_DNA"/>
</dbReference>
<accession>A0ABT0SLA1</accession>
<protein>
    <submittedName>
        <fullName evidence="3">Rpn family recombination-promoting nuclease/putative transposase</fullName>
    </submittedName>
</protein>